<evidence type="ECO:0000259" key="1">
    <source>
        <dbReference type="Pfam" id="PF14082"/>
    </source>
</evidence>
<dbReference type="RefSeq" id="WP_142607345.1">
    <property type="nucleotide sequence ID" value="NZ_VDGG01000018.1"/>
</dbReference>
<dbReference type="AlphaFoldDB" id="A0A544TBE9"/>
<evidence type="ECO:0000313" key="3">
    <source>
        <dbReference type="Proteomes" id="UP000318937"/>
    </source>
</evidence>
<feature type="domain" description="Shedu protein SduA C-terminal" evidence="1">
    <location>
        <begin position="85"/>
        <end position="256"/>
    </location>
</feature>
<gene>
    <name evidence="2" type="ORF">FG383_10430</name>
</gene>
<accession>A0A544TBE9</accession>
<dbReference type="Pfam" id="PF14082">
    <property type="entry name" value="SduA_C"/>
    <property type="match status" value="1"/>
</dbReference>
<dbReference type="InterPro" id="IPR025359">
    <property type="entry name" value="SduA_C"/>
</dbReference>
<dbReference type="OrthoDB" id="1358919at2"/>
<keyword evidence="3" id="KW-1185">Reference proteome</keyword>
<organism evidence="2 3">
    <name type="scientific">Psychrobacillus soli</name>
    <dbReference type="NCBI Taxonomy" id="1543965"/>
    <lineage>
        <taxon>Bacteria</taxon>
        <taxon>Bacillati</taxon>
        <taxon>Bacillota</taxon>
        <taxon>Bacilli</taxon>
        <taxon>Bacillales</taxon>
        <taxon>Bacillaceae</taxon>
        <taxon>Psychrobacillus</taxon>
    </lineage>
</organism>
<dbReference type="EMBL" id="VDGG01000018">
    <property type="protein sequence ID" value="TQR14729.1"/>
    <property type="molecule type" value="Genomic_DNA"/>
</dbReference>
<proteinExistence type="predicted"/>
<comment type="caution">
    <text evidence="2">The sequence shown here is derived from an EMBL/GenBank/DDBJ whole genome shotgun (WGS) entry which is preliminary data.</text>
</comment>
<sequence length="268" mass="31921">MKLYKEKDYRILSIDDEEKYIQIRDSELTGKRFGRVNKFREYPKAARHFEHLFPNNYLDIVELKDSEAIKTMCTEYQKKLDTNPNEQEMLNFINENEYYILIASIFKFYNFGHHEAYLFKEFPLAGAHRVDYLLVGKGSGGYEFIFIELEHPSDNAFLSTTADYAQSYRKGINQVNDWRRTLEVHFNNMSIEFNKAIKTNQSLPNEFYLNDSSRRHYIVIAGRRAHYRCSSEKAYEIRRNEERTSGIKILHYDNLIDYTLELIGKDSF</sequence>
<name>A0A544TBE9_9BACI</name>
<dbReference type="Proteomes" id="UP000318937">
    <property type="component" value="Unassembled WGS sequence"/>
</dbReference>
<protein>
    <submittedName>
        <fullName evidence="2">DUF4263 domain-containing protein</fullName>
    </submittedName>
</protein>
<reference evidence="2 3" key="1">
    <citation type="submission" date="2019-05" db="EMBL/GenBank/DDBJ databases">
        <title>Psychrobacillus vulpis sp. nov., a new species isolated from feces of a red fox that inhabits in The Tablas de Daimiel Natural Park, Albacete, Spain.</title>
        <authorList>
            <person name="Rodriguez M."/>
            <person name="Reina J.C."/>
            <person name="Bejar V."/>
            <person name="Llamas I."/>
        </authorList>
    </citation>
    <scope>NUCLEOTIDE SEQUENCE [LARGE SCALE GENOMIC DNA]</scope>
    <source>
        <strain evidence="2 3">NHI-2</strain>
    </source>
</reference>
<evidence type="ECO:0000313" key="2">
    <source>
        <dbReference type="EMBL" id="TQR14729.1"/>
    </source>
</evidence>